<name>A0ABV9S2S1_9PSEU</name>
<dbReference type="RefSeq" id="WP_378057912.1">
    <property type="nucleotide sequence ID" value="NZ_JBHSIS010000009.1"/>
</dbReference>
<keyword evidence="3" id="KW-1003">Cell membrane</keyword>
<evidence type="ECO:0000256" key="1">
    <source>
        <dbReference type="ARBA" id="ARBA00004651"/>
    </source>
</evidence>
<comment type="subcellular location">
    <subcellularLocation>
        <location evidence="1">Cell membrane</location>
        <topology evidence="1">Multi-pass membrane protein</topology>
    </subcellularLocation>
</comment>
<proteinExistence type="predicted"/>
<feature type="transmembrane region" description="Helical" evidence="7">
    <location>
        <begin position="115"/>
        <end position="136"/>
    </location>
</feature>
<keyword evidence="4 7" id="KW-0812">Transmembrane</keyword>
<feature type="transmembrane region" description="Helical" evidence="7">
    <location>
        <begin position="57"/>
        <end position="79"/>
    </location>
</feature>
<evidence type="ECO:0000256" key="4">
    <source>
        <dbReference type="ARBA" id="ARBA00022692"/>
    </source>
</evidence>
<accession>A0ABV9S2S1</accession>
<dbReference type="InterPro" id="IPR020846">
    <property type="entry name" value="MFS_dom"/>
</dbReference>
<dbReference type="PANTHER" id="PTHR23513">
    <property type="entry name" value="INTEGRAL MEMBRANE EFFLUX PROTEIN-RELATED"/>
    <property type="match status" value="1"/>
</dbReference>
<reference evidence="10" key="1">
    <citation type="journal article" date="2019" name="Int. J. Syst. Evol. Microbiol.">
        <title>The Global Catalogue of Microorganisms (GCM) 10K type strain sequencing project: providing services to taxonomists for standard genome sequencing and annotation.</title>
        <authorList>
            <consortium name="The Broad Institute Genomics Platform"/>
            <consortium name="The Broad Institute Genome Sequencing Center for Infectious Disease"/>
            <person name="Wu L."/>
            <person name="Ma J."/>
        </authorList>
    </citation>
    <scope>NUCLEOTIDE SEQUENCE [LARGE SCALE GENOMIC DNA]</scope>
    <source>
        <strain evidence="10">ZS-22-S1</strain>
    </source>
</reference>
<feature type="domain" description="Major facilitator superfamily (MFS) profile" evidence="8">
    <location>
        <begin position="233"/>
        <end position="424"/>
    </location>
</feature>
<evidence type="ECO:0000256" key="3">
    <source>
        <dbReference type="ARBA" id="ARBA00022475"/>
    </source>
</evidence>
<comment type="caution">
    <text evidence="9">The sequence shown here is derived from an EMBL/GenBank/DDBJ whole genome shotgun (WGS) entry which is preliminary data.</text>
</comment>
<dbReference type="InterPro" id="IPR036259">
    <property type="entry name" value="MFS_trans_sf"/>
</dbReference>
<dbReference type="InterPro" id="IPR010290">
    <property type="entry name" value="TM_effector"/>
</dbReference>
<evidence type="ECO:0000256" key="7">
    <source>
        <dbReference type="SAM" id="Phobius"/>
    </source>
</evidence>
<feature type="transmembrane region" description="Helical" evidence="7">
    <location>
        <begin position="266"/>
        <end position="288"/>
    </location>
</feature>
<dbReference type="EMBL" id="JBHSIS010000009">
    <property type="protein sequence ID" value="MFC4855945.1"/>
    <property type="molecule type" value="Genomic_DNA"/>
</dbReference>
<evidence type="ECO:0000256" key="5">
    <source>
        <dbReference type="ARBA" id="ARBA00022989"/>
    </source>
</evidence>
<dbReference type="Pfam" id="PF05977">
    <property type="entry name" value="MFS_3"/>
    <property type="match status" value="1"/>
</dbReference>
<keyword evidence="5 7" id="KW-1133">Transmembrane helix</keyword>
<dbReference type="PANTHER" id="PTHR23513:SF6">
    <property type="entry name" value="MAJOR FACILITATOR SUPERFAMILY ASSOCIATED DOMAIN-CONTAINING PROTEIN"/>
    <property type="match status" value="1"/>
</dbReference>
<organism evidence="9 10">
    <name type="scientific">Actinophytocola glycyrrhizae</name>
    <dbReference type="NCBI Taxonomy" id="2044873"/>
    <lineage>
        <taxon>Bacteria</taxon>
        <taxon>Bacillati</taxon>
        <taxon>Actinomycetota</taxon>
        <taxon>Actinomycetes</taxon>
        <taxon>Pseudonocardiales</taxon>
        <taxon>Pseudonocardiaceae</taxon>
    </lineage>
</organism>
<evidence type="ECO:0000313" key="9">
    <source>
        <dbReference type="EMBL" id="MFC4855945.1"/>
    </source>
</evidence>
<dbReference type="PROSITE" id="PS50850">
    <property type="entry name" value="MFS"/>
    <property type="match status" value="1"/>
</dbReference>
<feature type="transmembrane region" description="Helical" evidence="7">
    <location>
        <begin position="324"/>
        <end position="347"/>
    </location>
</feature>
<feature type="transmembrane region" description="Helical" evidence="7">
    <location>
        <begin position="91"/>
        <end position="109"/>
    </location>
</feature>
<keyword evidence="10" id="KW-1185">Reference proteome</keyword>
<feature type="transmembrane region" description="Helical" evidence="7">
    <location>
        <begin position="367"/>
        <end position="386"/>
    </location>
</feature>
<feature type="transmembrane region" description="Helical" evidence="7">
    <location>
        <begin position="300"/>
        <end position="318"/>
    </location>
</feature>
<protein>
    <submittedName>
        <fullName evidence="9">MFS transporter</fullName>
    </submittedName>
</protein>
<dbReference type="CDD" id="cd06173">
    <property type="entry name" value="MFS_MefA_like"/>
    <property type="match status" value="1"/>
</dbReference>
<evidence type="ECO:0000256" key="6">
    <source>
        <dbReference type="ARBA" id="ARBA00023136"/>
    </source>
</evidence>
<evidence type="ECO:0000313" key="10">
    <source>
        <dbReference type="Proteomes" id="UP001595859"/>
    </source>
</evidence>
<keyword evidence="6 7" id="KW-0472">Membrane</keyword>
<gene>
    <name evidence="9" type="ORF">ACFPCV_20730</name>
</gene>
<feature type="transmembrane region" description="Helical" evidence="7">
    <location>
        <begin position="236"/>
        <end position="260"/>
    </location>
</feature>
<evidence type="ECO:0000259" key="8">
    <source>
        <dbReference type="PROSITE" id="PS50850"/>
    </source>
</evidence>
<dbReference type="SUPFAM" id="SSF103473">
    <property type="entry name" value="MFS general substrate transporter"/>
    <property type="match status" value="1"/>
</dbReference>
<keyword evidence="2" id="KW-0813">Transport</keyword>
<sequence>MTVTEAEPTRPRRIGGVLRQHDFRMLWVGETTSRLGTTITGIAIPLIAVETLNASTFLVSLLDAVAWLPWLLIGLPAGALIDRLARRRTMLVCDVVSGALLLTVPVLAVTGSLTMVHLLVVALLIGVTTVFFTTAYQAFLPAVVSREDLPEGNAKLQASDQAATIAGPGIGGLIAQFAGAVMGLVVNAATFAVSAWCLLRIRVTEEKPDRTGPRTPLRTDIREGLTFVARDRYLRLLTLCGAIDNMVLTATHALLVVFLVRTVGQPPAAVGVLLAADAVGGVLGALVATRLARRFGTGRGMLLATVGSAPFGLLIPLTSAGWPLVFFVLGLLVPAAGTVAGNVIANVFRQSYTPPALLGRVFTSSRFVQFGVIPLGALLGGVAGTVLGVREALWLLLAIGVLGRCVRFAPPLGRCRDLPTAPRG</sequence>
<evidence type="ECO:0000256" key="2">
    <source>
        <dbReference type="ARBA" id="ARBA00022448"/>
    </source>
</evidence>
<dbReference type="Proteomes" id="UP001595859">
    <property type="component" value="Unassembled WGS sequence"/>
</dbReference>
<dbReference type="Gene3D" id="1.20.1250.20">
    <property type="entry name" value="MFS general substrate transporter like domains"/>
    <property type="match status" value="1"/>
</dbReference>